<evidence type="ECO:0000256" key="4">
    <source>
        <dbReference type="ARBA" id="ARBA00022475"/>
    </source>
</evidence>
<reference evidence="12 13" key="1">
    <citation type="submission" date="2018-12" db="EMBL/GenBank/DDBJ databases">
        <title>Sphingomonas sp. HMF7854 Genome sequencing and assembly.</title>
        <authorList>
            <person name="Cha I."/>
            <person name="Kang H."/>
            <person name="Kim H."/>
            <person name="Kang J."/>
            <person name="Joh K."/>
        </authorList>
    </citation>
    <scope>NUCLEOTIDE SEQUENCE [LARGE SCALE GENOMIC DNA]</scope>
    <source>
        <strain evidence="12 13">HMF7854</strain>
    </source>
</reference>
<dbReference type="PANTHER" id="PTHR35091">
    <property type="entry name" value="FLAGELLAR PROTEIN FLIL"/>
    <property type="match status" value="1"/>
</dbReference>
<dbReference type="GO" id="GO:0006935">
    <property type="term" value="P:chemotaxis"/>
    <property type="evidence" value="ECO:0007669"/>
    <property type="project" value="UniProtKB-KW"/>
</dbReference>
<keyword evidence="13" id="KW-1185">Reference proteome</keyword>
<keyword evidence="9 10" id="KW-0472">Membrane</keyword>
<evidence type="ECO:0000256" key="11">
    <source>
        <dbReference type="SAM" id="MobiDB-lite"/>
    </source>
</evidence>
<keyword evidence="12" id="KW-0966">Cell projection</keyword>
<evidence type="ECO:0000256" key="8">
    <source>
        <dbReference type="ARBA" id="ARBA00022989"/>
    </source>
</evidence>
<feature type="region of interest" description="Disordered" evidence="11">
    <location>
        <begin position="66"/>
        <end position="91"/>
    </location>
</feature>
<evidence type="ECO:0000256" key="10">
    <source>
        <dbReference type="RuleBase" id="RU364125"/>
    </source>
</evidence>
<dbReference type="RefSeq" id="WP_126719411.1">
    <property type="nucleotide sequence ID" value="NZ_RWJF01000001.1"/>
</dbReference>
<comment type="function">
    <text evidence="1 10">Controls the rotational direction of flagella during chemotaxis.</text>
</comment>
<dbReference type="InterPro" id="IPR005503">
    <property type="entry name" value="FliL"/>
</dbReference>
<comment type="caution">
    <text evidence="12">The sequence shown here is derived from an EMBL/GenBank/DDBJ whole genome shotgun (WGS) entry which is preliminary data.</text>
</comment>
<dbReference type="GO" id="GO:0009425">
    <property type="term" value="C:bacterial-type flagellum basal body"/>
    <property type="evidence" value="ECO:0007669"/>
    <property type="project" value="InterPro"/>
</dbReference>
<name>A0A429VC84_9SPHN</name>
<evidence type="ECO:0000256" key="7">
    <source>
        <dbReference type="ARBA" id="ARBA00022779"/>
    </source>
</evidence>
<dbReference type="EMBL" id="RWJF01000001">
    <property type="protein sequence ID" value="RST31564.1"/>
    <property type="molecule type" value="Genomic_DNA"/>
</dbReference>
<comment type="subcellular location">
    <subcellularLocation>
        <location evidence="10">Cell inner membrane</location>
    </subcellularLocation>
    <subcellularLocation>
        <location evidence="2">Cell membrane</location>
        <topology evidence="2">Single-pass membrane protein</topology>
    </subcellularLocation>
</comment>
<evidence type="ECO:0000256" key="1">
    <source>
        <dbReference type="ARBA" id="ARBA00002254"/>
    </source>
</evidence>
<keyword evidence="10" id="KW-0997">Cell inner membrane</keyword>
<evidence type="ECO:0000256" key="2">
    <source>
        <dbReference type="ARBA" id="ARBA00004162"/>
    </source>
</evidence>
<evidence type="ECO:0000313" key="12">
    <source>
        <dbReference type="EMBL" id="RST31564.1"/>
    </source>
</evidence>
<dbReference type="PANTHER" id="PTHR35091:SF2">
    <property type="entry name" value="FLAGELLAR PROTEIN FLIL"/>
    <property type="match status" value="1"/>
</dbReference>
<evidence type="ECO:0000313" key="13">
    <source>
        <dbReference type="Proteomes" id="UP000274661"/>
    </source>
</evidence>
<keyword evidence="7 10" id="KW-0283">Flagellar rotation</keyword>
<evidence type="ECO:0000256" key="5">
    <source>
        <dbReference type="ARBA" id="ARBA00022500"/>
    </source>
</evidence>
<accession>A0A429VC84</accession>
<keyword evidence="5 10" id="KW-0145">Chemotaxis</keyword>
<evidence type="ECO:0000256" key="6">
    <source>
        <dbReference type="ARBA" id="ARBA00022692"/>
    </source>
</evidence>
<keyword evidence="6" id="KW-0812">Transmembrane</keyword>
<organism evidence="12 13">
    <name type="scientific">Sphingomonas ginkgonis</name>
    <dbReference type="NCBI Taxonomy" id="2315330"/>
    <lineage>
        <taxon>Bacteria</taxon>
        <taxon>Pseudomonadati</taxon>
        <taxon>Pseudomonadota</taxon>
        <taxon>Alphaproteobacteria</taxon>
        <taxon>Sphingomonadales</taxon>
        <taxon>Sphingomonadaceae</taxon>
        <taxon>Sphingomonas</taxon>
    </lineage>
</organism>
<keyword evidence="12" id="KW-0282">Flagellum</keyword>
<evidence type="ECO:0000256" key="3">
    <source>
        <dbReference type="ARBA" id="ARBA00008281"/>
    </source>
</evidence>
<sequence length="204" mass="21684">MSSKKTPETTPPKKRGKMKMLLIGGGAFVLLGGGAGAGVYASRLMSPAGPAEDPNRPKLVVRGDVPEASSEGEGGESKEPAPKIGTVSVTSDNVPVDPRKYDVTYVPLEQPFTANLANGGIIQVGLSFATYYDHRVVENLKRQTVAIRSAALMVLAEQDPNVLATGRGKQALQRELTQSTNKVLRDKEGFGGIDNVYFTSLVIQ</sequence>
<gene>
    <name evidence="12" type="ORF">HMF7854_12485</name>
</gene>
<keyword evidence="4" id="KW-1003">Cell membrane</keyword>
<comment type="similarity">
    <text evidence="3 10">Belongs to the FliL family.</text>
</comment>
<proteinExistence type="inferred from homology"/>
<protein>
    <recommendedName>
        <fullName evidence="10">Flagellar protein FliL</fullName>
    </recommendedName>
</protein>
<dbReference type="GO" id="GO:0071978">
    <property type="term" value="P:bacterial-type flagellum-dependent swarming motility"/>
    <property type="evidence" value="ECO:0007669"/>
    <property type="project" value="TreeGrafter"/>
</dbReference>
<evidence type="ECO:0000256" key="9">
    <source>
        <dbReference type="ARBA" id="ARBA00023136"/>
    </source>
</evidence>
<keyword evidence="12" id="KW-0969">Cilium</keyword>
<dbReference type="Pfam" id="PF03748">
    <property type="entry name" value="FliL"/>
    <property type="match status" value="1"/>
</dbReference>
<keyword evidence="8" id="KW-1133">Transmembrane helix</keyword>
<dbReference type="Proteomes" id="UP000274661">
    <property type="component" value="Unassembled WGS sequence"/>
</dbReference>
<dbReference type="AlphaFoldDB" id="A0A429VC84"/>
<dbReference type="OrthoDB" id="7058946at2"/>
<dbReference type="GO" id="GO:0005886">
    <property type="term" value="C:plasma membrane"/>
    <property type="evidence" value="ECO:0007669"/>
    <property type="project" value="UniProtKB-SubCell"/>
</dbReference>